<accession>W0RNL4</accession>
<proteinExistence type="predicted"/>
<sequence>MSSHTLSRREWVAASAGALALLVSRRADASAKVAITIYKSPTCGCCAKWVDHVRAAGFATTVHDVADVDAIKRREGVPTALQSCHTALVEGYVVEGHVPAADVLRLLREKPRGVRGVAVPGMPSGSPGMEMGGRADRFDVVAFGRDGRTSVFARH</sequence>
<dbReference type="eggNOG" id="COG3019">
    <property type="taxonomic scope" value="Bacteria"/>
</dbReference>
<protein>
    <recommendedName>
        <fullName evidence="3">Metal-binding protein</fullName>
    </recommendedName>
</protein>
<dbReference type="PATRIC" id="fig|861299.3.peg.4441"/>
<reference evidence="1 2" key="1">
    <citation type="journal article" date="2014" name="Genome Announc.">
        <title>Genome Sequence and Methylome of Soil Bacterium Gemmatirosa kalamazoonensis KBS708T, a Member of the Rarely Cultivated Gemmatimonadetes Phylum.</title>
        <authorList>
            <person name="Debruyn J.M."/>
            <person name="Radosevich M."/>
            <person name="Wommack K.E."/>
            <person name="Polson S.W."/>
            <person name="Hauser L.J."/>
            <person name="Fawaz M.N."/>
            <person name="Korlach J."/>
            <person name="Tsai Y.C."/>
        </authorList>
    </citation>
    <scope>NUCLEOTIDE SEQUENCE [LARGE SCALE GENOMIC DNA]</scope>
    <source>
        <strain evidence="1 2">KBS708</strain>
    </source>
</reference>
<evidence type="ECO:0008006" key="3">
    <source>
        <dbReference type="Google" id="ProtNLM"/>
    </source>
</evidence>
<gene>
    <name evidence="1" type="ORF">J421_4388</name>
</gene>
<name>W0RNL4_9BACT</name>
<dbReference type="OrthoDB" id="14727at2"/>
<dbReference type="InterPro" id="IPR036249">
    <property type="entry name" value="Thioredoxin-like_sf"/>
</dbReference>
<dbReference type="HOGENOM" id="CLU_112034_0_0_0"/>
<dbReference type="KEGG" id="gba:J421_4388"/>
<dbReference type="AlphaFoldDB" id="W0RNL4"/>
<organism evidence="1 2">
    <name type="scientific">Gemmatirosa kalamazoonensis</name>
    <dbReference type="NCBI Taxonomy" id="861299"/>
    <lineage>
        <taxon>Bacteria</taxon>
        <taxon>Pseudomonadati</taxon>
        <taxon>Gemmatimonadota</taxon>
        <taxon>Gemmatimonadia</taxon>
        <taxon>Gemmatimonadales</taxon>
        <taxon>Gemmatimonadaceae</taxon>
        <taxon>Gemmatirosa</taxon>
    </lineage>
</organism>
<dbReference type="EMBL" id="CP007128">
    <property type="protein sequence ID" value="AHG91925.1"/>
    <property type="molecule type" value="Genomic_DNA"/>
</dbReference>
<dbReference type="InParanoid" id="W0RNL4"/>
<keyword evidence="2" id="KW-1185">Reference proteome</keyword>
<evidence type="ECO:0000313" key="1">
    <source>
        <dbReference type="EMBL" id="AHG91925.1"/>
    </source>
</evidence>
<dbReference type="Proteomes" id="UP000019151">
    <property type="component" value="Chromosome"/>
</dbReference>
<dbReference type="RefSeq" id="WP_025413358.1">
    <property type="nucleotide sequence ID" value="NZ_CP007128.1"/>
</dbReference>
<dbReference type="InterPro" id="IPR006311">
    <property type="entry name" value="TAT_signal"/>
</dbReference>
<dbReference type="STRING" id="861299.J421_4388"/>
<dbReference type="Pfam" id="PF04214">
    <property type="entry name" value="DUF411"/>
    <property type="match status" value="1"/>
</dbReference>
<evidence type="ECO:0000313" key="2">
    <source>
        <dbReference type="Proteomes" id="UP000019151"/>
    </source>
</evidence>
<dbReference type="InterPro" id="IPR007332">
    <property type="entry name" value="DUF411"/>
</dbReference>
<dbReference type="PROSITE" id="PS51318">
    <property type="entry name" value="TAT"/>
    <property type="match status" value="1"/>
</dbReference>
<dbReference type="SUPFAM" id="SSF52833">
    <property type="entry name" value="Thioredoxin-like"/>
    <property type="match status" value="1"/>
</dbReference>